<comment type="caution">
    <text evidence="2">The sequence shown here is derived from an EMBL/GenBank/DDBJ whole genome shotgun (WGS) entry which is preliminary data.</text>
</comment>
<sequence length="124" mass="14565">RPTEDYRPQLYPNRRIRTYTNFRSRFLMSSLLSLEQLEDQNAHLREQNAKCNVQLELLRGRLAHLSTMHPEKDRDTELGEQRLTCLFMVLSDDFAPGTSFHIISLIGSIYQVLLMKCSMVVCFR</sequence>
<evidence type="ECO:0000313" key="3">
    <source>
        <dbReference type="Proteomes" id="UP001381693"/>
    </source>
</evidence>
<feature type="coiled-coil region" evidence="1">
    <location>
        <begin position="27"/>
        <end position="54"/>
    </location>
</feature>
<proteinExistence type="predicted"/>
<reference evidence="2 3" key="1">
    <citation type="submission" date="2023-11" db="EMBL/GenBank/DDBJ databases">
        <title>Halocaridina rubra genome assembly.</title>
        <authorList>
            <person name="Smith C."/>
        </authorList>
    </citation>
    <scope>NUCLEOTIDE SEQUENCE [LARGE SCALE GENOMIC DNA]</scope>
    <source>
        <strain evidence="2">EP-1</strain>
        <tissue evidence="2">Whole</tissue>
    </source>
</reference>
<name>A0AAN8XIZ2_HALRR</name>
<protein>
    <submittedName>
        <fullName evidence="2">Uncharacterized protein</fullName>
    </submittedName>
</protein>
<organism evidence="2 3">
    <name type="scientific">Halocaridina rubra</name>
    <name type="common">Hawaiian red shrimp</name>
    <dbReference type="NCBI Taxonomy" id="373956"/>
    <lineage>
        <taxon>Eukaryota</taxon>
        <taxon>Metazoa</taxon>
        <taxon>Ecdysozoa</taxon>
        <taxon>Arthropoda</taxon>
        <taxon>Crustacea</taxon>
        <taxon>Multicrustacea</taxon>
        <taxon>Malacostraca</taxon>
        <taxon>Eumalacostraca</taxon>
        <taxon>Eucarida</taxon>
        <taxon>Decapoda</taxon>
        <taxon>Pleocyemata</taxon>
        <taxon>Caridea</taxon>
        <taxon>Atyoidea</taxon>
        <taxon>Atyidae</taxon>
        <taxon>Halocaridina</taxon>
    </lineage>
</organism>
<dbReference type="EMBL" id="JAXCGZ010006734">
    <property type="protein sequence ID" value="KAK7079565.1"/>
    <property type="molecule type" value="Genomic_DNA"/>
</dbReference>
<dbReference type="Proteomes" id="UP001381693">
    <property type="component" value="Unassembled WGS sequence"/>
</dbReference>
<evidence type="ECO:0000313" key="2">
    <source>
        <dbReference type="EMBL" id="KAK7079565.1"/>
    </source>
</evidence>
<feature type="non-terminal residue" evidence="2">
    <location>
        <position position="1"/>
    </location>
</feature>
<gene>
    <name evidence="2" type="ORF">SK128_005671</name>
</gene>
<dbReference type="AlphaFoldDB" id="A0AAN8XIZ2"/>
<keyword evidence="1" id="KW-0175">Coiled coil</keyword>
<accession>A0AAN8XIZ2</accession>
<evidence type="ECO:0000256" key="1">
    <source>
        <dbReference type="SAM" id="Coils"/>
    </source>
</evidence>
<keyword evidence="3" id="KW-1185">Reference proteome</keyword>